<keyword evidence="1" id="KW-0732">Signal</keyword>
<dbReference type="CDD" id="cd16325">
    <property type="entry name" value="LolA"/>
    <property type="match status" value="1"/>
</dbReference>
<evidence type="ECO:0000313" key="3">
    <source>
        <dbReference type="Proteomes" id="UP001287059"/>
    </source>
</evidence>
<sequence>MKTFVHSEFAPTRRQVLGLGLVLAGTAAINVVPGFQLLARAQAAVPPAAQKIADHFSSVKSMSGEFVQFGPKGEQTGGKFFLERPGKIRFNYDGSSNFRVIADGKSVVILNKKMNTSDLYPLSKTPLKLLLDDRIDLSGGRVKAVKEEDDLTTIQLSDKSVFGNARITMMFDPKSYELRQWTITDAQGKDTTVMIFNVKEGVSIPPDTFDIDYTANRELNTKTR</sequence>
<evidence type="ECO:0000313" key="2">
    <source>
        <dbReference type="EMBL" id="MDX8479081.1"/>
    </source>
</evidence>
<dbReference type="PANTHER" id="PTHR35869">
    <property type="entry name" value="OUTER-MEMBRANE LIPOPROTEIN CARRIER PROTEIN"/>
    <property type="match status" value="1"/>
</dbReference>
<dbReference type="InterPro" id="IPR029046">
    <property type="entry name" value="LolA/LolB/LppX"/>
</dbReference>
<organism evidence="2 3">
    <name type="scientific">Mesorhizobium album</name>
    <dbReference type="NCBI Taxonomy" id="3072314"/>
    <lineage>
        <taxon>Bacteria</taxon>
        <taxon>Pseudomonadati</taxon>
        <taxon>Pseudomonadota</taxon>
        <taxon>Alphaproteobacteria</taxon>
        <taxon>Hyphomicrobiales</taxon>
        <taxon>Phyllobacteriaceae</taxon>
        <taxon>Mesorhizobium</taxon>
    </lineage>
</organism>
<dbReference type="Pfam" id="PF03548">
    <property type="entry name" value="LolA"/>
    <property type="match status" value="1"/>
</dbReference>
<keyword evidence="2" id="KW-0449">Lipoprotein</keyword>
<dbReference type="RefSeq" id="WP_320287449.1">
    <property type="nucleotide sequence ID" value="NZ_JAVIIW010000011.1"/>
</dbReference>
<dbReference type="PANTHER" id="PTHR35869:SF1">
    <property type="entry name" value="OUTER-MEMBRANE LIPOPROTEIN CARRIER PROTEIN"/>
    <property type="match status" value="1"/>
</dbReference>
<reference evidence="2 3" key="1">
    <citation type="submission" date="2023-08" db="EMBL/GenBank/DDBJ databases">
        <title>Implementing the SeqCode for naming new Mesorhizobium species isolated from Vachellia karroo root nodules.</title>
        <authorList>
            <person name="Van Lill M."/>
        </authorList>
    </citation>
    <scope>NUCLEOTIDE SEQUENCE [LARGE SCALE GENOMIC DNA]</scope>
    <source>
        <strain evidence="2 3">VK24D</strain>
    </source>
</reference>
<protein>
    <submittedName>
        <fullName evidence="2">Outer membrane lipoprotein carrier protein LolA</fullName>
    </submittedName>
</protein>
<comment type="caution">
    <text evidence="2">The sequence shown here is derived from an EMBL/GenBank/DDBJ whole genome shotgun (WGS) entry which is preliminary data.</text>
</comment>
<proteinExistence type="predicted"/>
<name>A0ABU4XWK5_9HYPH</name>
<keyword evidence="3" id="KW-1185">Reference proteome</keyword>
<dbReference type="EMBL" id="JAVIIW010000011">
    <property type="protein sequence ID" value="MDX8479081.1"/>
    <property type="molecule type" value="Genomic_DNA"/>
</dbReference>
<evidence type="ECO:0000256" key="1">
    <source>
        <dbReference type="ARBA" id="ARBA00022729"/>
    </source>
</evidence>
<dbReference type="Proteomes" id="UP001287059">
    <property type="component" value="Unassembled WGS sequence"/>
</dbReference>
<dbReference type="Gene3D" id="2.50.20.10">
    <property type="entry name" value="Lipoprotein localisation LolA/LolB/LppX"/>
    <property type="match status" value="1"/>
</dbReference>
<dbReference type="InterPro" id="IPR004564">
    <property type="entry name" value="OM_lipoprot_carrier_LolA-like"/>
</dbReference>
<gene>
    <name evidence="2" type="ORF">RFN28_11430</name>
</gene>
<dbReference type="SUPFAM" id="SSF89392">
    <property type="entry name" value="Prokaryotic lipoproteins and lipoprotein localization factors"/>
    <property type="match status" value="1"/>
</dbReference>
<accession>A0ABU4XWK5</accession>